<evidence type="ECO:0000313" key="6">
    <source>
        <dbReference type="EMBL" id="PIK61471.1"/>
    </source>
</evidence>
<dbReference type="EMBL" id="MRZV01000031">
    <property type="protein sequence ID" value="PIK61471.1"/>
    <property type="molecule type" value="Genomic_DNA"/>
</dbReference>
<comment type="caution">
    <text evidence="6">The sequence shown here is derived from an EMBL/GenBank/DDBJ whole genome shotgun (WGS) entry which is preliminary data.</text>
</comment>
<dbReference type="InterPro" id="IPR000467">
    <property type="entry name" value="G_patch_dom"/>
</dbReference>
<dbReference type="Pfam" id="PF13821">
    <property type="entry name" value="DUF4187"/>
    <property type="match status" value="1"/>
</dbReference>
<feature type="region of interest" description="Disordered" evidence="4">
    <location>
        <begin position="1"/>
        <end position="58"/>
    </location>
</feature>
<dbReference type="PROSITE" id="PS50174">
    <property type="entry name" value="G_PATCH"/>
    <property type="match status" value="1"/>
</dbReference>
<feature type="compositionally biased region" description="Basic residues" evidence="4">
    <location>
        <begin position="31"/>
        <end position="44"/>
    </location>
</feature>
<dbReference type="PANTHER" id="PTHR21032:SF0">
    <property type="entry name" value="G PATCH DOMAIN-CONTAINING PROTEIN 11"/>
    <property type="match status" value="1"/>
</dbReference>
<dbReference type="GO" id="GO:0000776">
    <property type="term" value="C:kinetochore"/>
    <property type="evidence" value="ECO:0007669"/>
    <property type="project" value="TreeGrafter"/>
</dbReference>
<keyword evidence="7" id="KW-1185">Reference proteome</keyword>
<dbReference type="PANTHER" id="PTHR21032">
    <property type="entry name" value="G PATCH DOMAIN-CONTAINING PROTEIN 11"/>
    <property type="match status" value="1"/>
</dbReference>
<protein>
    <recommendedName>
        <fullName evidence="2">G patch domain-containing protein 11</fullName>
    </recommendedName>
    <alternativeName>
        <fullName evidence="3">Coiled-coil domain-containing protein 75</fullName>
    </alternativeName>
</protein>
<evidence type="ECO:0000256" key="1">
    <source>
        <dbReference type="ARBA" id="ARBA00007140"/>
    </source>
</evidence>
<evidence type="ECO:0000256" key="3">
    <source>
        <dbReference type="ARBA" id="ARBA00030688"/>
    </source>
</evidence>
<reference evidence="6 7" key="1">
    <citation type="journal article" date="2017" name="PLoS Biol.">
        <title>The sea cucumber genome provides insights into morphological evolution and visceral regeneration.</title>
        <authorList>
            <person name="Zhang X."/>
            <person name="Sun L."/>
            <person name="Yuan J."/>
            <person name="Sun Y."/>
            <person name="Gao Y."/>
            <person name="Zhang L."/>
            <person name="Li S."/>
            <person name="Dai H."/>
            <person name="Hamel J.F."/>
            <person name="Liu C."/>
            <person name="Yu Y."/>
            <person name="Liu S."/>
            <person name="Lin W."/>
            <person name="Guo K."/>
            <person name="Jin S."/>
            <person name="Xu P."/>
            <person name="Storey K.B."/>
            <person name="Huan P."/>
            <person name="Zhang T."/>
            <person name="Zhou Y."/>
            <person name="Zhang J."/>
            <person name="Lin C."/>
            <person name="Li X."/>
            <person name="Xing L."/>
            <person name="Huo D."/>
            <person name="Sun M."/>
            <person name="Wang L."/>
            <person name="Mercier A."/>
            <person name="Li F."/>
            <person name="Yang H."/>
            <person name="Xiang J."/>
        </authorList>
    </citation>
    <scope>NUCLEOTIDE SEQUENCE [LARGE SCALE GENOMIC DNA]</scope>
    <source>
        <strain evidence="6">Shaxun</strain>
        <tissue evidence="6">Muscle</tissue>
    </source>
</reference>
<dbReference type="SMART" id="SM00443">
    <property type="entry name" value="G_patch"/>
    <property type="match status" value="1"/>
</dbReference>
<dbReference type="Pfam" id="PF01585">
    <property type="entry name" value="G-patch"/>
    <property type="match status" value="1"/>
</dbReference>
<comment type="similarity">
    <text evidence="1">Belongs to the GPATCH11 family.</text>
</comment>
<dbReference type="SMART" id="SM01173">
    <property type="entry name" value="DUF4187"/>
    <property type="match status" value="1"/>
</dbReference>
<evidence type="ECO:0000256" key="2">
    <source>
        <dbReference type="ARBA" id="ARBA00021978"/>
    </source>
</evidence>
<dbReference type="InterPro" id="IPR039249">
    <property type="entry name" value="GPATCH11"/>
</dbReference>
<dbReference type="Proteomes" id="UP000230750">
    <property type="component" value="Unassembled WGS sequence"/>
</dbReference>
<dbReference type="STRING" id="307972.A0A2G8LMI7"/>
<feature type="region of interest" description="Disordered" evidence="4">
    <location>
        <begin position="200"/>
        <end position="252"/>
    </location>
</feature>
<dbReference type="GO" id="GO:0003676">
    <property type="term" value="F:nucleic acid binding"/>
    <property type="evidence" value="ECO:0007669"/>
    <property type="project" value="InterPro"/>
</dbReference>
<proteinExistence type="inferred from homology"/>
<sequence length="294" mass="34203">MHPFVLGSPSESVRPGLAWGKLSKRNEQEKKHKAASVKNKFKPLKQREQEEREKGLKNALTSDNKGFAMLQKMGYKKGMGLGKQGTGRAEPVPIEVKADRGGLGRVAEMKRKQQIRERLEVEAMRKRQKLMGQLKGDFRQRMKSKFEDKLVWKDLHNSQKTCHYLDGVEFIFAFPSFLRVMKGIDMPAISWYWPPKPVEKKLEDDEEQTDQSEAGSHDKEEDKEEEEEEEEEEEKEKEEEELDTAEEPSPQEMLQELTKYLRMTYYYCVWCGTSFADTEDLSANCPGDTWDDHN</sequence>
<dbReference type="AlphaFoldDB" id="A0A2G8LMI7"/>
<organism evidence="6 7">
    <name type="scientific">Stichopus japonicus</name>
    <name type="common">Sea cucumber</name>
    <dbReference type="NCBI Taxonomy" id="307972"/>
    <lineage>
        <taxon>Eukaryota</taxon>
        <taxon>Metazoa</taxon>
        <taxon>Echinodermata</taxon>
        <taxon>Eleutherozoa</taxon>
        <taxon>Echinozoa</taxon>
        <taxon>Holothuroidea</taxon>
        <taxon>Aspidochirotacea</taxon>
        <taxon>Aspidochirotida</taxon>
        <taxon>Stichopodidae</taxon>
        <taxon>Apostichopus</taxon>
    </lineage>
</organism>
<gene>
    <name evidence="6" type="ORF">BSL78_01596</name>
</gene>
<feature type="domain" description="G-patch" evidence="5">
    <location>
        <begin position="62"/>
        <end position="108"/>
    </location>
</feature>
<evidence type="ECO:0000256" key="4">
    <source>
        <dbReference type="SAM" id="MobiDB-lite"/>
    </source>
</evidence>
<evidence type="ECO:0000259" key="5">
    <source>
        <dbReference type="PROSITE" id="PS50174"/>
    </source>
</evidence>
<name>A0A2G8LMI7_STIJA</name>
<evidence type="ECO:0000313" key="7">
    <source>
        <dbReference type="Proteomes" id="UP000230750"/>
    </source>
</evidence>
<feature type="compositionally biased region" description="Acidic residues" evidence="4">
    <location>
        <begin position="221"/>
        <end position="246"/>
    </location>
</feature>
<feature type="compositionally biased region" description="Basic and acidic residues" evidence="4">
    <location>
        <begin position="45"/>
        <end position="56"/>
    </location>
</feature>
<dbReference type="InterPro" id="IPR025239">
    <property type="entry name" value="DUF4187"/>
</dbReference>
<dbReference type="OrthoDB" id="786951at2759"/>
<accession>A0A2G8LMI7</accession>